<keyword evidence="4 9" id="KW-0863">Zinc-finger</keyword>
<evidence type="ECO:0000256" key="5">
    <source>
        <dbReference type="ARBA" id="ARBA00022833"/>
    </source>
</evidence>
<evidence type="ECO:0000256" key="1">
    <source>
        <dbReference type="ARBA" id="ARBA00004496"/>
    </source>
</evidence>
<dbReference type="AlphaFoldDB" id="A0A098VVE1"/>
<evidence type="ECO:0000259" key="10">
    <source>
        <dbReference type="PROSITE" id="PS51867"/>
    </source>
</evidence>
<reference evidence="11 12" key="1">
    <citation type="submission" date="2014-04" db="EMBL/GenBank/DDBJ databases">
        <title>A new species of microsporidia sheds light on the evolution of extreme parasitism.</title>
        <authorList>
            <person name="Haag K.L."/>
            <person name="James T.Y."/>
            <person name="Larsson R."/>
            <person name="Schaer T.M."/>
            <person name="Refardt D."/>
            <person name="Pombert J.-F."/>
            <person name="Ebert D."/>
        </authorList>
    </citation>
    <scope>NUCLEOTIDE SEQUENCE [LARGE SCALE GENOMIC DNA]</scope>
    <source>
        <strain evidence="11 12">UGP3</strain>
        <tissue evidence="11">Spores</tissue>
    </source>
</reference>
<keyword evidence="12" id="KW-1185">Reference proteome</keyword>
<dbReference type="GO" id="GO:0008270">
    <property type="term" value="F:zinc ion binding"/>
    <property type="evidence" value="ECO:0007669"/>
    <property type="project" value="UniProtKB-KW"/>
</dbReference>
<dbReference type="InterPro" id="IPR027370">
    <property type="entry name" value="Znf-RING_euk"/>
</dbReference>
<protein>
    <recommendedName>
        <fullName evidence="8">GID complex catalytic subunit 2</fullName>
    </recommendedName>
    <alternativeName>
        <fullName evidence="7">Glucose-induced degradation protein 2</fullName>
    </alternativeName>
</protein>
<dbReference type="InterPro" id="IPR045098">
    <property type="entry name" value="Fyv10_fam"/>
</dbReference>
<dbReference type="Pfam" id="PF13445">
    <property type="entry name" value="zf-RING_UBOX"/>
    <property type="match status" value="1"/>
</dbReference>
<accession>A0A098VVE1</accession>
<comment type="subcellular location">
    <subcellularLocation>
        <location evidence="1">Cytoplasm</location>
    </subcellularLocation>
</comment>
<sequence>MSLGLASLPVILKATEKLAESNNPIAGDGEFTDLTSQGSLLEPGIINKWRRLEELPVEVSIASHFRSHSIFTCPVSKQTSSSENPPLRISCGHVLSKEAVSKLSRGFALKFKCPYCPVECEPSQSLQLYF</sequence>
<dbReference type="InterPro" id="IPR013083">
    <property type="entry name" value="Znf_RING/FYVE/PHD"/>
</dbReference>
<evidence type="ECO:0000313" key="12">
    <source>
        <dbReference type="Proteomes" id="UP000029725"/>
    </source>
</evidence>
<comment type="similarity">
    <text evidence="6">Belongs to the RMD5/GID2 family.</text>
</comment>
<dbReference type="Proteomes" id="UP000029725">
    <property type="component" value="Unassembled WGS sequence"/>
</dbReference>
<keyword evidence="3" id="KW-0479">Metal-binding</keyword>
<dbReference type="EMBL" id="JMKJ01000221">
    <property type="protein sequence ID" value="KGG51706.1"/>
    <property type="molecule type" value="Genomic_DNA"/>
</dbReference>
<evidence type="ECO:0000256" key="6">
    <source>
        <dbReference type="ARBA" id="ARBA00061136"/>
    </source>
</evidence>
<dbReference type="PANTHER" id="PTHR12170">
    <property type="entry name" value="MACROPHAGE ERYTHROBLAST ATTACHER-RELATED"/>
    <property type="match status" value="1"/>
</dbReference>
<evidence type="ECO:0000256" key="9">
    <source>
        <dbReference type="PROSITE-ProRule" id="PRU01215"/>
    </source>
</evidence>
<dbReference type="GO" id="GO:0034657">
    <property type="term" value="C:GID complex"/>
    <property type="evidence" value="ECO:0007669"/>
    <property type="project" value="TreeGrafter"/>
</dbReference>
<dbReference type="HOGENOM" id="CLU_177429_0_0_1"/>
<dbReference type="GO" id="GO:0043161">
    <property type="term" value="P:proteasome-mediated ubiquitin-dependent protein catabolic process"/>
    <property type="evidence" value="ECO:0007669"/>
    <property type="project" value="InterPro"/>
</dbReference>
<keyword evidence="2" id="KW-0963">Cytoplasm</keyword>
<dbReference type="PANTHER" id="PTHR12170:SF3">
    <property type="entry name" value="GH10162P"/>
    <property type="match status" value="1"/>
</dbReference>
<evidence type="ECO:0000256" key="8">
    <source>
        <dbReference type="ARBA" id="ARBA00080744"/>
    </source>
</evidence>
<dbReference type="CDD" id="cd16652">
    <property type="entry name" value="dRING_Rmd5p-like"/>
    <property type="match status" value="1"/>
</dbReference>
<dbReference type="PROSITE" id="PS51867">
    <property type="entry name" value="ZF_RING_GID"/>
    <property type="match status" value="1"/>
</dbReference>
<evidence type="ECO:0000313" key="11">
    <source>
        <dbReference type="EMBL" id="KGG51706.1"/>
    </source>
</evidence>
<evidence type="ECO:0000256" key="4">
    <source>
        <dbReference type="ARBA" id="ARBA00022771"/>
    </source>
</evidence>
<dbReference type="SUPFAM" id="SSF57850">
    <property type="entry name" value="RING/U-box"/>
    <property type="match status" value="1"/>
</dbReference>
<evidence type="ECO:0000256" key="2">
    <source>
        <dbReference type="ARBA" id="ARBA00022490"/>
    </source>
</evidence>
<dbReference type="FunFam" id="3.30.40.10:FF:000143">
    <property type="entry name" value="Regulator of gluconeogenesis Rmd5"/>
    <property type="match status" value="1"/>
</dbReference>
<keyword evidence="5" id="KW-0862">Zinc</keyword>
<proteinExistence type="inferred from homology"/>
<evidence type="ECO:0000256" key="3">
    <source>
        <dbReference type="ARBA" id="ARBA00022723"/>
    </source>
</evidence>
<dbReference type="GO" id="GO:0005737">
    <property type="term" value="C:cytoplasm"/>
    <property type="evidence" value="ECO:0007669"/>
    <property type="project" value="UniProtKB-SubCell"/>
</dbReference>
<name>A0A098VVE1_9MICR</name>
<dbReference type="GO" id="GO:0005634">
    <property type="term" value="C:nucleus"/>
    <property type="evidence" value="ECO:0007669"/>
    <property type="project" value="TreeGrafter"/>
</dbReference>
<dbReference type="Gene3D" id="3.30.40.10">
    <property type="entry name" value="Zinc/RING finger domain, C3HC4 (zinc finger)"/>
    <property type="match status" value="1"/>
</dbReference>
<comment type="caution">
    <text evidence="11">The sequence shown here is derived from an EMBL/GenBank/DDBJ whole genome shotgun (WGS) entry which is preliminary data.</text>
</comment>
<feature type="domain" description="RING-Gid-type" evidence="10">
    <location>
        <begin position="73"/>
        <end position="116"/>
    </location>
</feature>
<gene>
    <name evidence="11" type="ORF">DI09_29p270</name>
</gene>
<feature type="zinc finger region" description="RING-Gid-type" evidence="9">
    <location>
        <begin position="73"/>
        <end position="116"/>
    </location>
</feature>
<evidence type="ECO:0000256" key="7">
    <source>
        <dbReference type="ARBA" id="ARBA00075398"/>
    </source>
</evidence>
<dbReference type="RefSeq" id="XP_013238133.1">
    <property type="nucleotide sequence ID" value="XM_013382679.1"/>
</dbReference>
<dbReference type="VEuPathDB" id="MicrosporidiaDB:DI09_29p270"/>
<dbReference type="GeneID" id="25259423"/>
<dbReference type="OrthoDB" id="1933281at2759"/>
<dbReference type="InterPro" id="IPR044063">
    <property type="entry name" value="ZF_RING_GID"/>
</dbReference>
<dbReference type="GO" id="GO:0061630">
    <property type="term" value="F:ubiquitin protein ligase activity"/>
    <property type="evidence" value="ECO:0007669"/>
    <property type="project" value="InterPro"/>
</dbReference>
<organism evidence="11 12">
    <name type="scientific">Mitosporidium daphniae</name>
    <dbReference type="NCBI Taxonomy" id="1485682"/>
    <lineage>
        <taxon>Eukaryota</taxon>
        <taxon>Fungi</taxon>
        <taxon>Fungi incertae sedis</taxon>
        <taxon>Microsporidia</taxon>
        <taxon>Mitosporidium</taxon>
    </lineage>
</organism>
<dbReference type="InterPro" id="IPR037683">
    <property type="entry name" value="Rmd5_dRing"/>
</dbReference>